<dbReference type="Pfam" id="PF06259">
    <property type="entry name" value="Abhydrolase_8"/>
    <property type="match status" value="1"/>
</dbReference>
<dbReference type="InterPro" id="IPR010427">
    <property type="entry name" value="DUF1023"/>
</dbReference>
<keyword evidence="3" id="KW-1185">Reference proteome</keyword>
<organism evidence="2 3">
    <name type="scientific">Nesterenkonia cremea</name>
    <dbReference type="NCBI Taxonomy" id="1882340"/>
    <lineage>
        <taxon>Bacteria</taxon>
        <taxon>Bacillati</taxon>
        <taxon>Actinomycetota</taxon>
        <taxon>Actinomycetes</taxon>
        <taxon>Micrococcales</taxon>
        <taxon>Micrococcaceae</taxon>
        <taxon>Nesterenkonia</taxon>
    </lineage>
</organism>
<dbReference type="AlphaFoldDB" id="A0A917AXY8"/>
<dbReference type="SUPFAM" id="SSF53474">
    <property type="entry name" value="alpha/beta-Hydrolases"/>
    <property type="match status" value="1"/>
</dbReference>
<evidence type="ECO:0000313" key="2">
    <source>
        <dbReference type="EMBL" id="GGE79253.1"/>
    </source>
</evidence>
<reference evidence="2" key="1">
    <citation type="journal article" date="2014" name="Int. J. Syst. Evol. Microbiol.">
        <title>Complete genome sequence of Corynebacterium casei LMG S-19264T (=DSM 44701T), isolated from a smear-ripened cheese.</title>
        <authorList>
            <consortium name="US DOE Joint Genome Institute (JGI-PGF)"/>
            <person name="Walter F."/>
            <person name="Albersmeier A."/>
            <person name="Kalinowski J."/>
            <person name="Ruckert C."/>
        </authorList>
    </citation>
    <scope>NUCLEOTIDE SEQUENCE</scope>
    <source>
        <strain evidence="2">CGMCC 1.15388</strain>
    </source>
</reference>
<evidence type="ECO:0000313" key="3">
    <source>
        <dbReference type="Proteomes" id="UP000633136"/>
    </source>
</evidence>
<gene>
    <name evidence="2" type="ORF">GCM10011401_28160</name>
</gene>
<proteinExistence type="predicted"/>
<sequence>MEEAEKRYEEAMAEDASGEDVQAFLKHFEEMEAEDIKEFAENNQEANLQNLTAPASEEDLQAWPDGAWGVAWWSNSLDNKQREAMQNHLPLIVGNVQGVPSDVSHEANINAHDHLRDSDEHAEYRDNIVDIERAVGEQDNAGDRYLLSLDVGTPGEDRQPLAEISVGDPDRAAEVTYNVPGMNSGTHSMDGEVDHAQTIYDNTGDQAVIAWMGYDPPTMDETISFDEGSVLLDNRADEGGYRLAYALDSRHESRASEHSDGDSDVDIKVLAHSYGTNMTAHALTRTEHDVHSVVFMGSSGIPRDVAEDASDLNVEVVNGQPRVFATEANADWLAGVGRGDLPWWLGGGDFDPYGAMDRIDPTHEDFGAYVFTSDIHDPLFGESEHPDLESVTDHSRDMAEEGEYGYLDDGTLSLDTITQILRGENQLVDYESVPGYSIENYE</sequence>
<evidence type="ECO:0000259" key="1">
    <source>
        <dbReference type="Pfam" id="PF06259"/>
    </source>
</evidence>
<feature type="domain" description="DUF1023" evidence="1">
    <location>
        <begin position="159"/>
        <end position="335"/>
    </location>
</feature>
<reference evidence="2" key="2">
    <citation type="submission" date="2020-09" db="EMBL/GenBank/DDBJ databases">
        <authorList>
            <person name="Sun Q."/>
            <person name="Zhou Y."/>
        </authorList>
    </citation>
    <scope>NUCLEOTIDE SEQUENCE</scope>
    <source>
        <strain evidence="2">CGMCC 1.15388</strain>
    </source>
</reference>
<name>A0A917AXY8_9MICC</name>
<accession>A0A917AXY8</accession>
<dbReference type="Proteomes" id="UP000633136">
    <property type="component" value="Unassembled WGS sequence"/>
</dbReference>
<dbReference type="EMBL" id="BMIS01000028">
    <property type="protein sequence ID" value="GGE79253.1"/>
    <property type="molecule type" value="Genomic_DNA"/>
</dbReference>
<dbReference type="InterPro" id="IPR029058">
    <property type="entry name" value="AB_hydrolase_fold"/>
</dbReference>
<protein>
    <recommendedName>
        <fullName evidence="1">DUF1023 domain-containing protein</fullName>
    </recommendedName>
</protein>
<comment type="caution">
    <text evidence="2">The sequence shown here is derived from an EMBL/GenBank/DDBJ whole genome shotgun (WGS) entry which is preliminary data.</text>
</comment>